<dbReference type="AlphaFoldDB" id="A0A853GAM4"/>
<dbReference type="PROSITE" id="PS51643">
    <property type="entry name" value="HD_CAS3"/>
    <property type="match status" value="1"/>
</dbReference>
<keyword evidence="6" id="KW-0378">Hydrolase</keyword>
<dbReference type="GO" id="GO:0016887">
    <property type="term" value="F:ATP hydrolysis activity"/>
    <property type="evidence" value="ECO:0007669"/>
    <property type="project" value="TreeGrafter"/>
</dbReference>
<name>A0A853GAM4_9BURK</name>
<reference evidence="12 13" key="1">
    <citation type="submission" date="2020-07" db="EMBL/GenBank/DDBJ databases">
        <title>Taxonomic revisions and descriptions of new bacterial species based on genomic comparisons in the high-G+C-content subgroup of the family Alcaligenaceae.</title>
        <authorList>
            <person name="Szabo A."/>
            <person name="Felfoldi T."/>
        </authorList>
    </citation>
    <scope>NUCLEOTIDE SEQUENCE [LARGE SCALE GENOMIC DNA]</scope>
    <source>
        <strain evidence="12 13">LMG 24012</strain>
    </source>
</reference>
<feature type="domain" description="HD Cas3-type" evidence="11">
    <location>
        <begin position="14"/>
        <end position="226"/>
    </location>
</feature>
<gene>
    <name evidence="12" type="primary">cas3</name>
    <name evidence="12" type="ORF">H0A72_21170</name>
</gene>
<dbReference type="PROSITE" id="PS51194">
    <property type="entry name" value="HELICASE_CTER"/>
    <property type="match status" value="1"/>
</dbReference>
<dbReference type="CDD" id="cd17930">
    <property type="entry name" value="DEXHc_cas3"/>
    <property type="match status" value="1"/>
</dbReference>
<dbReference type="Pfam" id="PF00270">
    <property type="entry name" value="DEAD"/>
    <property type="match status" value="1"/>
</dbReference>
<feature type="domain" description="Helicase C-terminal" evidence="10">
    <location>
        <begin position="500"/>
        <end position="655"/>
    </location>
</feature>
<dbReference type="InterPro" id="IPR011545">
    <property type="entry name" value="DEAD/DEAH_box_helicase_dom"/>
</dbReference>
<accession>A0A853GAM4</accession>
<comment type="similarity">
    <text evidence="1">In the N-terminal section; belongs to the CRISPR-associated nuclease Cas3-HD family.</text>
</comment>
<dbReference type="NCBIfam" id="TIGR01596">
    <property type="entry name" value="cas3_HD"/>
    <property type="match status" value="1"/>
</dbReference>
<sequence>MSPTHLAVAHYRTLDSQVHTLRQHLRGTGILTRRFARKIGLSNLGELMGLLHDLGKYGIAFQTYLMSALGIRDPDLDADDSPRANKVRGGVDHSTAGAQWIWKLLSSSGNPELTFAGQWMALCIASHHSGLIDCLTPDGVDRFSERMRKADADTHLEEAWSKADADVRQRIERLAQSPALKIEILQLIHRIQGVGTPGKDGFLARRMRLGLAARFAFSCLIAGDRIDTAHFSDPAGVRWRQGGPYHHWPKLVDRLERHLAAFPCRSPIDSIRQSISTACFEAAARPAGIYTLSVPTGGGKTLASLRFALHHAATHRRDRIIYVTPFTSIIEQNAEVVRQVLETDGQVRHGRRIVLEHHSNLGAERQTYADKLLHEDWDAPVVFTTMVQFLEALFGTGTRGVRRLHQLANAVLVFDEIQTLPIRCVHLFNHAINFLVQEGGSTVVLCTATQPLLHRVDEKKGALALAFQAELMPDADGLFGSLRRVQVCDLRRDGGWDNSAIAGLAVEAVETQGNCLVIVNTKRAARDLFQHLAARRGKEGVFHLSTDMCPAHRRQVLRNVKERLRRGLQVACVSTQLIEAGVDVDFRVVVRFLAGLDSIAQAAGRCNRNGRPEPGLVYIVNPAEENLAMLPDVAEGRIHAGAILDRFRLDPARYNHDCLGRQAMAEYYEHYFFQRQHDMDYPLPRAAFYGASLLELLSDQKGACETYQRQQQRAYPHELRQAFQTAAREFRSIDTQTDSVIVPYAEEGKALVLDFFAQFERHHMGPRDPAVAAMLMRQAQGYTVNVYPHILRRLKERSALTLLGGSSLYCLNVDFYDADFGLAIEAVNSREVFIWDNL</sequence>
<evidence type="ECO:0000256" key="7">
    <source>
        <dbReference type="ARBA" id="ARBA00022806"/>
    </source>
</evidence>
<protein>
    <submittedName>
        <fullName evidence="12">CRISPR-associated helicase Cas3</fullName>
    </submittedName>
</protein>
<dbReference type="InterPro" id="IPR054712">
    <property type="entry name" value="Cas3-like_dom"/>
</dbReference>
<comment type="caution">
    <text evidence="12">The sequence shown here is derived from an EMBL/GenBank/DDBJ whole genome shotgun (WGS) entry which is preliminary data.</text>
</comment>
<keyword evidence="4" id="KW-0479">Metal-binding</keyword>
<dbReference type="InterPro" id="IPR006474">
    <property type="entry name" value="Helicase_Cas3_CRISPR-ass_core"/>
</dbReference>
<dbReference type="PANTHER" id="PTHR47962">
    <property type="entry name" value="ATP-DEPENDENT HELICASE LHR-RELATED-RELATED"/>
    <property type="match status" value="1"/>
</dbReference>
<keyword evidence="13" id="KW-1185">Reference proteome</keyword>
<dbReference type="SUPFAM" id="SSF52540">
    <property type="entry name" value="P-loop containing nucleoside triphosphate hydrolases"/>
    <property type="match status" value="1"/>
</dbReference>
<keyword evidence="5" id="KW-0547">Nucleotide-binding</keyword>
<dbReference type="SMART" id="SM00490">
    <property type="entry name" value="HELICc"/>
    <property type="match status" value="1"/>
</dbReference>
<dbReference type="SUPFAM" id="SSF109604">
    <property type="entry name" value="HD-domain/PDEase-like"/>
    <property type="match status" value="1"/>
</dbReference>
<dbReference type="InterPro" id="IPR006483">
    <property type="entry name" value="CRISPR-assoc_Cas3_HD"/>
</dbReference>
<dbReference type="EMBL" id="JACCEM010000016">
    <property type="protein sequence ID" value="NYT51826.1"/>
    <property type="molecule type" value="Genomic_DNA"/>
</dbReference>
<dbReference type="NCBIfam" id="TIGR01587">
    <property type="entry name" value="cas3_core"/>
    <property type="match status" value="1"/>
</dbReference>
<evidence type="ECO:0000313" key="12">
    <source>
        <dbReference type="EMBL" id="NYT51826.1"/>
    </source>
</evidence>
<comment type="similarity">
    <text evidence="2">In the central section; belongs to the CRISPR-associated helicase Cas3 family.</text>
</comment>
<dbReference type="InterPro" id="IPR027417">
    <property type="entry name" value="P-loop_NTPase"/>
</dbReference>
<dbReference type="InterPro" id="IPR038257">
    <property type="entry name" value="CRISPR-assoc_Cas3_HD_sf"/>
</dbReference>
<evidence type="ECO:0000256" key="4">
    <source>
        <dbReference type="ARBA" id="ARBA00022723"/>
    </source>
</evidence>
<evidence type="ECO:0000259" key="11">
    <source>
        <dbReference type="PROSITE" id="PS51643"/>
    </source>
</evidence>
<evidence type="ECO:0000256" key="6">
    <source>
        <dbReference type="ARBA" id="ARBA00022801"/>
    </source>
</evidence>
<evidence type="ECO:0000259" key="10">
    <source>
        <dbReference type="PROSITE" id="PS51194"/>
    </source>
</evidence>
<evidence type="ECO:0000313" key="13">
    <source>
        <dbReference type="Proteomes" id="UP000559809"/>
    </source>
</evidence>
<evidence type="ECO:0000256" key="2">
    <source>
        <dbReference type="ARBA" id="ARBA00009046"/>
    </source>
</evidence>
<dbReference type="GO" id="GO:0046872">
    <property type="term" value="F:metal ion binding"/>
    <property type="evidence" value="ECO:0007669"/>
    <property type="project" value="UniProtKB-KW"/>
</dbReference>
<dbReference type="GO" id="GO:0004386">
    <property type="term" value="F:helicase activity"/>
    <property type="evidence" value="ECO:0007669"/>
    <property type="project" value="UniProtKB-KW"/>
</dbReference>
<keyword evidence="7" id="KW-0347">Helicase</keyword>
<evidence type="ECO:0000256" key="3">
    <source>
        <dbReference type="ARBA" id="ARBA00022722"/>
    </source>
</evidence>
<evidence type="ECO:0000256" key="9">
    <source>
        <dbReference type="ARBA" id="ARBA00023118"/>
    </source>
</evidence>
<dbReference type="GO" id="GO:0051607">
    <property type="term" value="P:defense response to virus"/>
    <property type="evidence" value="ECO:0007669"/>
    <property type="project" value="UniProtKB-KW"/>
</dbReference>
<dbReference type="CDD" id="cd09641">
    <property type="entry name" value="Cas3''_I"/>
    <property type="match status" value="1"/>
</dbReference>
<dbReference type="GO" id="GO:0004518">
    <property type="term" value="F:nuclease activity"/>
    <property type="evidence" value="ECO:0007669"/>
    <property type="project" value="UniProtKB-KW"/>
</dbReference>
<keyword evidence="3" id="KW-0540">Nuclease</keyword>
<keyword evidence="8" id="KW-0067">ATP-binding</keyword>
<proteinExistence type="inferred from homology"/>
<keyword evidence="9" id="KW-0051">Antiviral defense</keyword>
<dbReference type="GO" id="GO:0005524">
    <property type="term" value="F:ATP binding"/>
    <property type="evidence" value="ECO:0007669"/>
    <property type="project" value="UniProtKB-KW"/>
</dbReference>
<dbReference type="Pfam" id="PF18019">
    <property type="entry name" value="Cas3_HD"/>
    <property type="match status" value="1"/>
</dbReference>
<organism evidence="12 13">
    <name type="scientific">Parapusillimonas granuli</name>
    <dbReference type="NCBI Taxonomy" id="380911"/>
    <lineage>
        <taxon>Bacteria</taxon>
        <taxon>Pseudomonadati</taxon>
        <taxon>Pseudomonadota</taxon>
        <taxon>Betaproteobacteria</taxon>
        <taxon>Burkholderiales</taxon>
        <taxon>Alcaligenaceae</taxon>
        <taxon>Parapusillimonas</taxon>
    </lineage>
</organism>
<evidence type="ECO:0000256" key="5">
    <source>
        <dbReference type="ARBA" id="ARBA00022741"/>
    </source>
</evidence>
<dbReference type="InterPro" id="IPR001650">
    <property type="entry name" value="Helicase_C-like"/>
</dbReference>
<dbReference type="Gene3D" id="1.10.3210.30">
    <property type="match status" value="1"/>
</dbReference>
<dbReference type="InterPro" id="IPR052511">
    <property type="entry name" value="ATP-dep_Helicase"/>
</dbReference>
<dbReference type="GO" id="GO:0003677">
    <property type="term" value="F:DNA binding"/>
    <property type="evidence" value="ECO:0007669"/>
    <property type="project" value="TreeGrafter"/>
</dbReference>
<dbReference type="Gene3D" id="3.40.50.300">
    <property type="entry name" value="P-loop containing nucleotide triphosphate hydrolases"/>
    <property type="match status" value="2"/>
</dbReference>
<dbReference type="Proteomes" id="UP000559809">
    <property type="component" value="Unassembled WGS sequence"/>
</dbReference>
<dbReference type="PANTHER" id="PTHR47962:SF5">
    <property type="entry name" value="ATP-DEPENDENT HELICASE LHR-RELATED"/>
    <property type="match status" value="1"/>
</dbReference>
<dbReference type="Pfam" id="PF22590">
    <property type="entry name" value="Cas3-like_C_2"/>
    <property type="match status" value="1"/>
</dbReference>
<evidence type="ECO:0000256" key="1">
    <source>
        <dbReference type="ARBA" id="ARBA00006847"/>
    </source>
</evidence>
<evidence type="ECO:0000256" key="8">
    <source>
        <dbReference type="ARBA" id="ARBA00022840"/>
    </source>
</evidence>